<sequence length="101" mass="12217">MEGRKKGKLYRYSVCSRKPAWLLDLQWQVVCRYGEDEVEDTPGFWQELERYINFCIYEWHKNTDIKRSIRSTIGTRIMEDEGITVLDVLRNRRPVLTYKII</sequence>
<dbReference type="Proteomes" id="UP000217431">
    <property type="component" value="Chromosome I"/>
</dbReference>
<dbReference type="AlphaFoldDB" id="A0A0S3UGN2"/>
<organism evidence="1 3">
    <name type="scientific">Prevotella intermedia</name>
    <dbReference type="NCBI Taxonomy" id="28131"/>
    <lineage>
        <taxon>Bacteria</taxon>
        <taxon>Pseudomonadati</taxon>
        <taxon>Bacteroidota</taxon>
        <taxon>Bacteroidia</taxon>
        <taxon>Bacteroidales</taxon>
        <taxon>Prevotellaceae</taxon>
        <taxon>Prevotella</taxon>
    </lineage>
</organism>
<gene>
    <name evidence="1" type="ORF">PIOMA14_I_0146</name>
    <name evidence="2" type="ORF">PIOMA14_II_0783</name>
</gene>
<reference evidence="1 3" key="1">
    <citation type="journal article" date="2016" name="DNA Res.">
        <title>The complete genome sequencing of Prevotella intermedia strain OMA14 and a subsequent fine-scale, intra-species genomic comparison reveal an unusual amplification of conjugative and mobile transposons and identify a novel Prevotella-lineage-specific repeat.</title>
        <authorList>
            <person name="Naito M."/>
            <person name="Ogura Y."/>
            <person name="Itoh T."/>
            <person name="Shoji M."/>
            <person name="Okamoto M."/>
            <person name="Hayashi T."/>
            <person name="Nakayama K."/>
        </authorList>
    </citation>
    <scope>NUCLEOTIDE SEQUENCE [LARGE SCALE GENOMIC DNA]</scope>
    <source>
        <strain evidence="1 3">OMA14</strain>
    </source>
</reference>
<evidence type="ECO:0000313" key="1">
    <source>
        <dbReference type="EMBL" id="BAU16655.1"/>
    </source>
</evidence>
<dbReference type="Proteomes" id="UP000217431">
    <property type="component" value="Chromosome II"/>
</dbReference>
<proteinExistence type="predicted"/>
<dbReference type="EMBL" id="AP014598">
    <property type="protein sequence ID" value="BAU19287.1"/>
    <property type="molecule type" value="Genomic_DNA"/>
</dbReference>
<name>A0A0S3UGN2_PREIN</name>
<evidence type="ECO:0000313" key="2">
    <source>
        <dbReference type="EMBL" id="BAU19287.1"/>
    </source>
</evidence>
<dbReference type="EMBL" id="AP014597">
    <property type="protein sequence ID" value="BAU16655.1"/>
    <property type="molecule type" value="Genomic_DNA"/>
</dbReference>
<dbReference type="RefSeq" id="WP_096404808.1">
    <property type="nucleotide sequence ID" value="NZ_AP014597.1"/>
</dbReference>
<accession>A0A0S3UGN2</accession>
<protein>
    <recommendedName>
        <fullName evidence="4">Phage protein</fullName>
    </recommendedName>
</protein>
<evidence type="ECO:0008006" key="4">
    <source>
        <dbReference type="Google" id="ProtNLM"/>
    </source>
</evidence>
<evidence type="ECO:0000313" key="3">
    <source>
        <dbReference type="Proteomes" id="UP000217431"/>
    </source>
</evidence>